<comment type="pathway">
    <text evidence="4 11">Purine metabolism; AMP biosynthesis via salvage pathway; AMP from adenine: step 1/1.</text>
</comment>
<feature type="domain" description="Phosphoribosyltransferase" evidence="12">
    <location>
        <begin position="48"/>
        <end position="178"/>
    </location>
</feature>
<evidence type="ECO:0000256" key="7">
    <source>
        <dbReference type="ARBA" id="ARBA00022490"/>
    </source>
</evidence>
<evidence type="ECO:0000256" key="1">
    <source>
        <dbReference type="ARBA" id="ARBA00000868"/>
    </source>
</evidence>
<dbReference type="InterPro" id="IPR005764">
    <property type="entry name" value="Ade_phspho_trans"/>
</dbReference>
<dbReference type="GO" id="GO:0016757">
    <property type="term" value="F:glycosyltransferase activity"/>
    <property type="evidence" value="ECO:0007669"/>
    <property type="project" value="UniProtKB-KW"/>
</dbReference>
<evidence type="ECO:0000256" key="4">
    <source>
        <dbReference type="ARBA" id="ARBA00004659"/>
    </source>
</evidence>
<dbReference type="InterPro" id="IPR029057">
    <property type="entry name" value="PRTase-like"/>
</dbReference>
<accession>A0ABP8UH71</accession>
<proteinExistence type="inferred from homology"/>
<comment type="caution">
    <text evidence="13">The sequence shown here is derived from an EMBL/GenBank/DDBJ whole genome shotgun (WGS) entry which is preliminary data.</text>
</comment>
<comment type="function">
    <text evidence="2 11">Catalyzes a salvage reaction resulting in the formation of AMP, that is energically less costly than de novo synthesis.</text>
</comment>
<dbReference type="CDD" id="cd06223">
    <property type="entry name" value="PRTases_typeI"/>
    <property type="match status" value="1"/>
</dbReference>
<evidence type="ECO:0000256" key="5">
    <source>
        <dbReference type="ARBA" id="ARBA00008391"/>
    </source>
</evidence>
<evidence type="ECO:0000313" key="13">
    <source>
        <dbReference type="EMBL" id="GAA4629842.1"/>
    </source>
</evidence>
<evidence type="ECO:0000259" key="12">
    <source>
        <dbReference type="Pfam" id="PF00156"/>
    </source>
</evidence>
<keyword evidence="9 11" id="KW-0808">Transferase</keyword>
<evidence type="ECO:0000256" key="3">
    <source>
        <dbReference type="ARBA" id="ARBA00004496"/>
    </source>
</evidence>
<keyword evidence="10 11" id="KW-0660">Purine salvage</keyword>
<reference evidence="14" key="1">
    <citation type="journal article" date="2019" name="Int. J. Syst. Evol. Microbiol.">
        <title>The Global Catalogue of Microorganisms (GCM) 10K type strain sequencing project: providing services to taxonomists for standard genome sequencing and annotation.</title>
        <authorList>
            <consortium name="The Broad Institute Genomics Platform"/>
            <consortium name="The Broad Institute Genome Sequencing Center for Infectious Disease"/>
            <person name="Wu L."/>
            <person name="Ma J."/>
        </authorList>
    </citation>
    <scope>NUCLEOTIDE SEQUENCE [LARGE SCALE GENOMIC DNA]</scope>
    <source>
        <strain evidence="14">JCM 17939</strain>
    </source>
</reference>
<gene>
    <name evidence="11" type="primary">apt</name>
    <name evidence="13" type="ORF">GCM10023196_052830</name>
</gene>
<dbReference type="InterPro" id="IPR050054">
    <property type="entry name" value="UPRTase/APRTase"/>
</dbReference>
<evidence type="ECO:0000256" key="10">
    <source>
        <dbReference type="ARBA" id="ARBA00022726"/>
    </source>
</evidence>
<dbReference type="PANTHER" id="PTHR32315">
    <property type="entry name" value="ADENINE PHOSPHORIBOSYLTRANSFERASE"/>
    <property type="match status" value="1"/>
</dbReference>
<dbReference type="Gene3D" id="3.40.50.2020">
    <property type="match status" value="1"/>
</dbReference>
<evidence type="ECO:0000313" key="14">
    <source>
        <dbReference type="Proteomes" id="UP001501442"/>
    </source>
</evidence>
<evidence type="ECO:0000256" key="11">
    <source>
        <dbReference type="HAMAP-Rule" id="MF_00004"/>
    </source>
</evidence>
<keyword evidence="14" id="KW-1185">Reference proteome</keyword>
<keyword evidence="7 11" id="KW-0963">Cytoplasm</keyword>
<dbReference type="RefSeq" id="WP_345433687.1">
    <property type="nucleotide sequence ID" value="NZ_BAABHK010000007.1"/>
</dbReference>
<sequence length="183" mass="19420">MKSDTTASDLSALRRRLSDHLRVVPDFPSAGILFQDLCGVLAVPSLVHDIAEAMVAGFRHEFDRVVAVEARGFVLGTAVAQIAGRPLVLARKKGKLPGPVHSVEYGLEYGTAVLEMQQEALRAGERALVVDDVLATGGTLEATAELIRHDGADVTGHAVVLDIGALEGVRRLAPDRVLSILTV</sequence>
<dbReference type="EMBL" id="BAABHK010000007">
    <property type="protein sequence ID" value="GAA4629842.1"/>
    <property type="molecule type" value="Genomic_DNA"/>
</dbReference>
<evidence type="ECO:0000256" key="2">
    <source>
        <dbReference type="ARBA" id="ARBA00003968"/>
    </source>
</evidence>
<comment type="subcellular location">
    <subcellularLocation>
        <location evidence="3 11">Cytoplasm</location>
    </subcellularLocation>
</comment>
<evidence type="ECO:0000256" key="9">
    <source>
        <dbReference type="ARBA" id="ARBA00022679"/>
    </source>
</evidence>
<dbReference type="Pfam" id="PF00156">
    <property type="entry name" value="Pribosyltran"/>
    <property type="match status" value="1"/>
</dbReference>
<dbReference type="NCBIfam" id="NF002636">
    <property type="entry name" value="PRK02304.1-5"/>
    <property type="match status" value="1"/>
</dbReference>
<keyword evidence="8 11" id="KW-0328">Glycosyltransferase</keyword>
<comment type="catalytic activity">
    <reaction evidence="1 11">
        <text>AMP + diphosphate = 5-phospho-alpha-D-ribose 1-diphosphate + adenine</text>
        <dbReference type="Rhea" id="RHEA:16609"/>
        <dbReference type="ChEBI" id="CHEBI:16708"/>
        <dbReference type="ChEBI" id="CHEBI:33019"/>
        <dbReference type="ChEBI" id="CHEBI:58017"/>
        <dbReference type="ChEBI" id="CHEBI:456215"/>
        <dbReference type="EC" id="2.4.2.7"/>
    </reaction>
</comment>
<protein>
    <recommendedName>
        <fullName evidence="6 11">Adenine phosphoribosyltransferase</fullName>
        <shortName evidence="11">APRT</shortName>
        <ecNumber evidence="6 11">2.4.2.7</ecNumber>
    </recommendedName>
</protein>
<comment type="subunit">
    <text evidence="11">Homodimer.</text>
</comment>
<organism evidence="13 14">
    <name type="scientific">Actinoallomurus vinaceus</name>
    <dbReference type="NCBI Taxonomy" id="1080074"/>
    <lineage>
        <taxon>Bacteria</taxon>
        <taxon>Bacillati</taxon>
        <taxon>Actinomycetota</taxon>
        <taxon>Actinomycetes</taxon>
        <taxon>Streptosporangiales</taxon>
        <taxon>Thermomonosporaceae</taxon>
        <taxon>Actinoallomurus</taxon>
    </lineage>
</organism>
<evidence type="ECO:0000256" key="6">
    <source>
        <dbReference type="ARBA" id="ARBA00011893"/>
    </source>
</evidence>
<dbReference type="SUPFAM" id="SSF53271">
    <property type="entry name" value="PRTase-like"/>
    <property type="match status" value="1"/>
</dbReference>
<comment type="similarity">
    <text evidence="5 11">Belongs to the purine/pyrimidine phosphoribosyltransferase family.</text>
</comment>
<dbReference type="PANTHER" id="PTHR32315:SF3">
    <property type="entry name" value="ADENINE PHOSPHORIBOSYLTRANSFERASE"/>
    <property type="match status" value="1"/>
</dbReference>
<dbReference type="Proteomes" id="UP001501442">
    <property type="component" value="Unassembled WGS sequence"/>
</dbReference>
<name>A0ABP8UH71_9ACTN</name>
<dbReference type="EC" id="2.4.2.7" evidence="6 11"/>
<evidence type="ECO:0000256" key="8">
    <source>
        <dbReference type="ARBA" id="ARBA00022676"/>
    </source>
</evidence>
<dbReference type="InterPro" id="IPR000836">
    <property type="entry name" value="PRTase_dom"/>
</dbReference>
<dbReference type="HAMAP" id="MF_00004">
    <property type="entry name" value="Aden_phosphoribosyltr"/>
    <property type="match status" value="1"/>
</dbReference>